<dbReference type="InterPro" id="IPR032710">
    <property type="entry name" value="NTF2-like_dom_sf"/>
</dbReference>
<dbReference type="Pfam" id="PF07366">
    <property type="entry name" value="SnoaL"/>
    <property type="match status" value="1"/>
</dbReference>
<name>A0A9N8H2A3_9STRA</name>
<comment type="caution">
    <text evidence="2">The sequence shown here is derived from an EMBL/GenBank/DDBJ whole genome shotgun (WGS) entry which is preliminary data.</text>
</comment>
<dbReference type="AlphaFoldDB" id="A0A9N8H2A3"/>
<reference evidence="2" key="1">
    <citation type="submission" date="2020-06" db="EMBL/GenBank/DDBJ databases">
        <authorList>
            <consortium name="Plant Systems Biology data submission"/>
        </authorList>
    </citation>
    <scope>NUCLEOTIDE SEQUENCE</scope>
    <source>
        <strain evidence="2">D6</strain>
    </source>
</reference>
<keyword evidence="3" id="KW-1185">Reference proteome</keyword>
<feature type="region of interest" description="Disordered" evidence="1">
    <location>
        <begin position="21"/>
        <end position="53"/>
    </location>
</feature>
<dbReference type="Proteomes" id="UP001153069">
    <property type="component" value="Unassembled WGS sequence"/>
</dbReference>
<accession>A0A9N8H2A3</accession>
<dbReference type="Gene3D" id="3.10.450.50">
    <property type="match status" value="1"/>
</dbReference>
<dbReference type="GO" id="GO:0030638">
    <property type="term" value="P:polyketide metabolic process"/>
    <property type="evidence" value="ECO:0007669"/>
    <property type="project" value="InterPro"/>
</dbReference>
<evidence type="ECO:0008006" key="4">
    <source>
        <dbReference type="Google" id="ProtNLM"/>
    </source>
</evidence>
<gene>
    <name evidence="2" type="ORF">SEMRO_32_G020860.1</name>
</gene>
<evidence type="ECO:0000313" key="2">
    <source>
        <dbReference type="EMBL" id="CAB9498146.1"/>
    </source>
</evidence>
<feature type="compositionally biased region" description="Basic residues" evidence="1">
    <location>
        <begin position="40"/>
        <end position="53"/>
    </location>
</feature>
<protein>
    <recommendedName>
        <fullName evidence="4">SnoaL-like domain-containing protein</fullName>
    </recommendedName>
</protein>
<evidence type="ECO:0000256" key="1">
    <source>
        <dbReference type="SAM" id="MobiDB-lite"/>
    </source>
</evidence>
<dbReference type="SUPFAM" id="SSF54427">
    <property type="entry name" value="NTF2-like"/>
    <property type="match status" value="1"/>
</dbReference>
<organism evidence="2 3">
    <name type="scientific">Seminavis robusta</name>
    <dbReference type="NCBI Taxonomy" id="568900"/>
    <lineage>
        <taxon>Eukaryota</taxon>
        <taxon>Sar</taxon>
        <taxon>Stramenopiles</taxon>
        <taxon>Ochrophyta</taxon>
        <taxon>Bacillariophyta</taxon>
        <taxon>Bacillariophyceae</taxon>
        <taxon>Bacillariophycidae</taxon>
        <taxon>Naviculales</taxon>
        <taxon>Naviculaceae</taxon>
        <taxon>Seminavis</taxon>
    </lineage>
</organism>
<dbReference type="InterPro" id="IPR009959">
    <property type="entry name" value="Cyclase_SnoaL-like"/>
</dbReference>
<proteinExistence type="predicted"/>
<sequence length="219" mass="24719">MKLLNLFHTKSNRCKEAAIESDVATVRESVSSHSHSTRTSSHKKDKSKRKKKTTPVDVVIEEYHTPNEKIISAFLQALNDHADEERLLRFFASDQVMARFEDTPGFPVSVFVAELQKFFKSFPDIKFSWDFIKEEKSGQVLVEELLVKGTHSGEPYAFANFPPVPAKGKHCAMDPERFWYTLKDGKITSVDIIALGSKSGLPGFYMEVGGKMDMPQGNE</sequence>
<dbReference type="EMBL" id="CAICTM010000032">
    <property type="protein sequence ID" value="CAB9498146.1"/>
    <property type="molecule type" value="Genomic_DNA"/>
</dbReference>
<evidence type="ECO:0000313" key="3">
    <source>
        <dbReference type="Proteomes" id="UP001153069"/>
    </source>
</evidence>